<gene>
    <name evidence="2" type="ORF">EMPG_16608</name>
</gene>
<proteinExistence type="predicted"/>
<reference evidence="3" key="1">
    <citation type="journal article" date="2015" name="PLoS Genet.">
        <title>The dynamic genome and transcriptome of the human fungal pathogen Blastomyces and close relative Emmonsia.</title>
        <authorList>
            <person name="Munoz J.F."/>
            <person name="Gauthier G.M."/>
            <person name="Desjardins C.A."/>
            <person name="Gallo J.E."/>
            <person name="Holder J."/>
            <person name="Sullivan T.D."/>
            <person name="Marty A.J."/>
            <person name="Carmen J.C."/>
            <person name="Chen Z."/>
            <person name="Ding L."/>
            <person name="Gujja S."/>
            <person name="Magrini V."/>
            <person name="Misas E."/>
            <person name="Mitreva M."/>
            <person name="Priest M."/>
            <person name="Saif S."/>
            <person name="Whiston E.A."/>
            <person name="Young S."/>
            <person name="Zeng Q."/>
            <person name="Goldman W.E."/>
            <person name="Mardis E.R."/>
            <person name="Taylor J.W."/>
            <person name="McEwen J.G."/>
            <person name="Clay O.K."/>
            <person name="Klein B.S."/>
            <person name="Cuomo C.A."/>
        </authorList>
    </citation>
    <scope>NUCLEOTIDE SEQUENCE [LARGE SCALE GENOMIC DNA]</scope>
    <source>
        <strain evidence="3">UAMH 139</strain>
    </source>
</reference>
<comment type="caution">
    <text evidence="2">The sequence shown here is derived from an EMBL/GenBank/DDBJ whole genome shotgun (WGS) entry which is preliminary data.</text>
</comment>
<organism evidence="2 3">
    <name type="scientific">Blastomyces silverae</name>
    <dbReference type="NCBI Taxonomy" id="2060906"/>
    <lineage>
        <taxon>Eukaryota</taxon>
        <taxon>Fungi</taxon>
        <taxon>Dikarya</taxon>
        <taxon>Ascomycota</taxon>
        <taxon>Pezizomycotina</taxon>
        <taxon>Eurotiomycetes</taxon>
        <taxon>Eurotiomycetidae</taxon>
        <taxon>Onygenales</taxon>
        <taxon>Ajellomycetaceae</taxon>
        <taxon>Blastomyces</taxon>
    </lineage>
</organism>
<dbReference type="AlphaFoldDB" id="A0A0H1BA81"/>
<accession>A0A0H1BA81</accession>
<protein>
    <submittedName>
        <fullName evidence="2">Uncharacterized protein</fullName>
    </submittedName>
</protein>
<feature type="region of interest" description="Disordered" evidence="1">
    <location>
        <begin position="36"/>
        <end position="64"/>
    </location>
</feature>
<evidence type="ECO:0000313" key="2">
    <source>
        <dbReference type="EMBL" id="KLJ07917.1"/>
    </source>
</evidence>
<evidence type="ECO:0000256" key="1">
    <source>
        <dbReference type="SAM" id="MobiDB-lite"/>
    </source>
</evidence>
<dbReference type="Proteomes" id="UP000053573">
    <property type="component" value="Unassembled WGS sequence"/>
</dbReference>
<keyword evidence="3" id="KW-1185">Reference proteome</keyword>
<name>A0A0H1BA81_9EURO</name>
<sequence>HGLTRILGPISRVARQIELCGDRCTIRAGLECRCSQPSKTLSSSGGIGRGPLPPTGFEAGIQKG</sequence>
<evidence type="ECO:0000313" key="3">
    <source>
        <dbReference type="Proteomes" id="UP000053573"/>
    </source>
</evidence>
<dbReference type="EMBL" id="LDEV01002722">
    <property type="protein sequence ID" value="KLJ07917.1"/>
    <property type="molecule type" value="Genomic_DNA"/>
</dbReference>
<feature type="non-terminal residue" evidence="2">
    <location>
        <position position="1"/>
    </location>
</feature>